<feature type="transmembrane region" description="Helical" evidence="1">
    <location>
        <begin position="61"/>
        <end position="78"/>
    </location>
</feature>
<gene>
    <name evidence="2" type="primary">ytpI</name>
    <name evidence="2" type="ORF">GCM10010978_15880</name>
</gene>
<reference evidence="2" key="1">
    <citation type="journal article" date="2014" name="Int. J. Syst. Evol. Microbiol.">
        <title>Complete genome sequence of Corynebacterium casei LMG S-19264T (=DSM 44701T), isolated from a smear-ripened cheese.</title>
        <authorList>
            <consortium name="US DOE Joint Genome Institute (JGI-PGF)"/>
            <person name="Walter F."/>
            <person name="Albersmeier A."/>
            <person name="Kalinowski J."/>
            <person name="Ruckert C."/>
        </authorList>
    </citation>
    <scope>NUCLEOTIDE SEQUENCE</scope>
    <source>
        <strain evidence="2">CGMCC 1.12360</strain>
    </source>
</reference>
<accession>A0A8J2ZT62</accession>
<keyword evidence="3" id="KW-1185">Reference proteome</keyword>
<keyword evidence="1" id="KW-1133">Transmembrane helix</keyword>
<name>A0A8J2ZT62_9BACI</name>
<dbReference type="AlphaFoldDB" id="A0A8J2ZT62"/>
<dbReference type="RefSeq" id="WP_188391855.1">
    <property type="nucleotide sequence ID" value="NZ_BMEV01000024.1"/>
</dbReference>
<dbReference type="InterPro" id="IPR025618">
    <property type="entry name" value="YtpI"/>
</dbReference>
<protein>
    <submittedName>
        <fullName evidence="2">Putative membrane protein YtpI</fullName>
    </submittedName>
</protein>
<reference evidence="2" key="2">
    <citation type="submission" date="2020-09" db="EMBL/GenBank/DDBJ databases">
        <authorList>
            <person name="Sun Q."/>
            <person name="Zhou Y."/>
        </authorList>
    </citation>
    <scope>NUCLEOTIDE SEQUENCE</scope>
    <source>
        <strain evidence="2">CGMCC 1.12360</strain>
    </source>
</reference>
<keyword evidence="1" id="KW-0472">Membrane</keyword>
<comment type="caution">
    <text evidence="2">The sequence shown here is derived from an EMBL/GenBank/DDBJ whole genome shotgun (WGS) entry which is preliminary data.</text>
</comment>
<sequence>MIIFTILIIFSVVFYVYYKVAILKSKDILEQKYFNGKARLCLGAFLLFFAINQYVFYKTQLSLFIGIIFIALGTLHIVRGYKESKHYRNEFRRLNPSSK</sequence>
<evidence type="ECO:0000313" key="3">
    <source>
        <dbReference type="Proteomes" id="UP000602050"/>
    </source>
</evidence>
<dbReference type="Pfam" id="PF14007">
    <property type="entry name" value="YtpI"/>
    <property type="match status" value="1"/>
</dbReference>
<evidence type="ECO:0000313" key="2">
    <source>
        <dbReference type="EMBL" id="GGH75733.1"/>
    </source>
</evidence>
<dbReference type="EMBL" id="BMEV01000024">
    <property type="protein sequence ID" value="GGH75733.1"/>
    <property type="molecule type" value="Genomic_DNA"/>
</dbReference>
<proteinExistence type="predicted"/>
<feature type="transmembrane region" description="Helical" evidence="1">
    <location>
        <begin position="36"/>
        <end position="55"/>
    </location>
</feature>
<keyword evidence="1" id="KW-0812">Transmembrane</keyword>
<organism evidence="2 3">
    <name type="scientific">Compostibacillus humi</name>
    <dbReference type="NCBI Taxonomy" id="1245525"/>
    <lineage>
        <taxon>Bacteria</taxon>
        <taxon>Bacillati</taxon>
        <taxon>Bacillota</taxon>
        <taxon>Bacilli</taxon>
        <taxon>Bacillales</taxon>
        <taxon>Bacillaceae</taxon>
        <taxon>Compostibacillus</taxon>
    </lineage>
</organism>
<dbReference type="Proteomes" id="UP000602050">
    <property type="component" value="Unassembled WGS sequence"/>
</dbReference>
<feature type="transmembrane region" description="Helical" evidence="1">
    <location>
        <begin position="6"/>
        <end position="24"/>
    </location>
</feature>
<evidence type="ECO:0000256" key="1">
    <source>
        <dbReference type="SAM" id="Phobius"/>
    </source>
</evidence>